<dbReference type="PATRIC" id="fig|1225564.3.peg.4894"/>
<reference evidence="1 2" key="1">
    <citation type="submission" date="2015-05" db="EMBL/GenBank/DDBJ databases">
        <title>Draft genome sequence of Microvirga vignae strain BR3299, a novel nitrogen fixing bacteria isolated from Brazil semi-aired region.</title>
        <authorList>
            <person name="Zilli J.E."/>
            <person name="Passos S.R."/>
            <person name="Leite J."/>
            <person name="Baldani J.I."/>
            <person name="Xavier G.R."/>
            <person name="Rumjaneck N.G."/>
            <person name="Simoes-Araujo J.L."/>
        </authorList>
    </citation>
    <scope>NUCLEOTIDE SEQUENCE [LARGE SCALE GENOMIC DNA]</scope>
    <source>
        <strain evidence="1 2">BR3299</strain>
    </source>
</reference>
<dbReference type="STRING" id="1225564.AA309_18680"/>
<accession>A0A0H1RA22</accession>
<protein>
    <submittedName>
        <fullName evidence="1">Uncharacterized protein</fullName>
    </submittedName>
</protein>
<organism evidence="1 2">
    <name type="scientific">Microvirga vignae</name>
    <dbReference type="NCBI Taxonomy" id="1225564"/>
    <lineage>
        <taxon>Bacteria</taxon>
        <taxon>Pseudomonadati</taxon>
        <taxon>Pseudomonadota</taxon>
        <taxon>Alphaproteobacteria</taxon>
        <taxon>Hyphomicrobiales</taxon>
        <taxon>Methylobacteriaceae</taxon>
        <taxon>Microvirga</taxon>
    </lineage>
</organism>
<gene>
    <name evidence="1" type="ORF">AA309_18680</name>
</gene>
<proteinExistence type="predicted"/>
<dbReference type="Proteomes" id="UP000035489">
    <property type="component" value="Unassembled WGS sequence"/>
</dbReference>
<evidence type="ECO:0000313" key="1">
    <source>
        <dbReference type="EMBL" id="KLK91716.1"/>
    </source>
</evidence>
<dbReference type="RefSeq" id="WP_047190529.1">
    <property type="nucleotide sequence ID" value="NZ_LCYG01000047.1"/>
</dbReference>
<keyword evidence="2" id="KW-1185">Reference proteome</keyword>
<dbReference type="AlphaFoldDB" id="A0A0H1RA22"/>
<name>A0A0H1RA22_9HYPH</name>
<evidence type="ECO:0000313" key="2">
    <source>
        <dbReference type="Proteomes" id="UP000035489"/>
    </source>
</evidence>
<dbReference type="EMBL" id="LCYG01000047">
    <property type="protein sequence ID" value="KLK91716.1"/>
    <property type="molecule type" value="Genomic_DNA"/>
</dbReference>
<sequence length="174" mass="20252">MFVDVGNSILRLFDMDAMRRNDPERCRRQVRGLASPIPEPFEAWFDKDPSLREQIEERQRQIRLRMGEGDSEQYDDPLDPTMEIGNEMTLPVPKPFAMGLMAKGMRRYDSANKRFSSRVALFCDLREFGLYDQDTAPDLPRWLVATHDEQTGQQGFLCKTLDRPSIRGLCWHPV</sequence>
<comment type="caution">
    <text evidence="1">The sequence shown here is derived from an EMBL/GenBank/DDBJ whole genome shotgun (WGS) entry which is preliminary data.</text>
</comment>
<dbReference type="OrthoDB" id="9823240at2"/>